<dbReference type="Proteomes" id="UP000064967">
    <property type="component" value="Chromosome"/>
</dbReference>
<evidence type="ECO:0000256" key="1">
    <source>
        <dbReference type="SAM" id="MobiDB-lite"/>
    </source>
</evidence>
<dbReference type="OrthoDB" id="5514196at2"/>
<gene>
    <name evidence="2" type="ORF">AKJ09_09084</name>
</gene>
<dbReference type="RefSeq" id="WP_146653347.1">
    <property type="nucleotide sequence ID" value="NZ_CP012333.1"/>
</dbReference>
<name>A0A0K1Q9F0_9BACT</name>
<dbReference type="SUPFAM" id="SSF56235">
    <property type="entry name" value="N-terminal nucleophile aminohydrolases (Ntn hydrolases)"/>
    <property type="match status" value="1"/>
</dbReference>
<dbReference type="AlphaFoldDB" id="A0A0K1Q9F0"/>
<accession>A0A0K1Q9F0</accession>
<dbReference type="STRING" id="1391654.AKJ09_09084"/>
<proteinExistence type="predicted"/>
<feature type="region of interest" description="Disordered" evidence="1">
    <location>
        <begin position="192"/>
        <end position="212"/>
    </location>
</feature>
<evidence type="ECO:0000313" key="2">
    <source>
        <dbReference type="EMBL" id="AKV02421.1"/>
    </source>
</evidence>
<evidence type="ECO:0008006" key="4">
    <source>
        <dbReference type="Google" id="ProtNLM"/>
    </source>
</evidence>
<organism evidence="2 3">
    <name type="scientific">Labilithrix luteola</name>
    <dbReference type="NCBI Taxonomy" id="1391654"/>
    <lineage>
        <taxon>Bacteria</taxon>
        <taxon>Pseudomonadati</taxon>
        <taxon>Myxococcota</taxon>
        <taxon>Polyangia</taxon>
        <taxon>Polyangiales</taxon>
        <taxon>Labilitrichaceae</taxon>
        <taxon>Labilithrix</taxon>
    </lineage>
</organism>
<sequence>MTLRKQRAAVASTAEVEAVAEEVLRKGNAVDAVVAGVFAACAISPGVLLGPVQMLIGGAGVGLHAFDGRVRQPGIGAPRPRGFQSGEEIPAAARIGVPWLPATLAAATATAGNSTFAQVLAPAIAIAKGTPREDVLKKIASHGPRAMEVRPISSELLFAAGRPNGGLLTADDLASANPSVLPASKTEVVVKPRDGQAPAPPTSPVGRRRRDPSSVRVVVTLPWAHVEGEAPVPPAGGLDVGHARAIAALDRNGTFAIAVFDEGIFGTMIDELGLRAPFCAEPVRRGITRLRPGDVLPAAAAIALVGGVAGPDVAFAAFGASDAYDVLGGAIRGFLHEDRIEAHGEARLVALAHADGAASVFR</sequence>
<reference evidence="2 3" key="1">
    <citation type="submission" date="2015-08" db="EMBL/GenBank/DDBJ databases">
        <authorList>
            <person name="Babu N.S."/>
            <person name="Beckwith C.J."/>
            <person name="Beseler K.G."/>
            <person name="Brison A."/>
            <person name="Carone J.V."/>
            <person name="Caskin T.P."/>
            <person name="Diamond M."/>
            <person name="Durham M.E."/>
            <person name="Foxe J.M."/>
            <person name="Go M."/>
            <person name="Henderson B.A."/>
            <person name="Jones I.B."/>
            <person name="McGettigan J.A."/>
            <person name="Micheletti S.J."/>
            <person name="Nasrallah M.E."/>
            <person name="Ortiz D."/>
            <person name="Piller C.R."/>
            <person name="Privatt S.R."/>
            <person name="Schneider S.L."/>
            <person name="Sharp S."/>
            <person name="Smith T.C."/>
            <person name="Stanton J.D."/>
            <person name="Ullery H.E."/>
            <person name="Wilson R.J."/>
            <person name="Serrano M.G."/>
            <person name="Buck G."/>
            <person name="Lee V."/>
            <person name="Wang Y."/>
            <person name="Carvalho R."/>
            <person name="Voegtly L."/>
            <person name="Shi R."/>
            <person name="Duckworth R."/>
            <person name="Johnson A."/>
            <person name="Loviza R."/>
            <person name="Walstead R."/>
            <person name="Shah Z."/>
            <person name="Kiflezghi M."/>
            <person name="Wade K."/>
            <person name="Ball S.L."/>
            <person name="Bradley K.W."/>
            <person name="Asai D.J."/>
            <person name="Bowman C.A."/>
            <person name="Russell D.A."/>
            <person name="Pope W.H."/>
            <person name="Jacobs-Sera D."/>
            <person name="Hendrix R.W."/>
            <person name="Hatfull G.F."/>
        </authorList>
    </citation>
    <scope>NUCLEOTIDE SEQUENCE [LARGE SCALE GENOMIC DNA]</scope>
    <source>
        <strain evidence="2 3">DSM 27648</strain>
    </source>
</reference>
<dbReference type="KEGG" id="llu:AKJ09_09084"/>
<protein>
    <recommendedName>
        <fullName evidence="4">Gamma-glutamyltranspeptidase</fullName>
    </recommendedName>
</protein>
<dbReference type="InterPro" id="IPR029055">
    <property type="entry name" value="Ntn_hydrolases_N"/>
</dbReference>
<keyword evidence="3" id="KW-1185">Reference proteome</keyword>
<evidence type="ECO:0000313" key="3">
    <source>
        <dbReference type="Proteomes" id="UP000064967"/>
    </source>
</evidence>
<dbReference type="EMBL" id="CP012333">
    <property type="protein sequence ID" value="AKV02421.1"/>
    <property type="molecule type" value="Genomic_DNA"/>
</dbReference>